<keyword evidence="2" id="KW-1185">Reference proteome</keyword>
<dbReference type="Proteomes" id="UP000297617">
    <property type="component" value="Unassembled WGS sequence"/>
</dbReference>
<accession>A0ABY2L274</accession>
<protein>
    <submittedName>
        <fullName evidence="1">ASCH domain-containing protein</fullName>
    </submittedName>
</protein>
<proteinExistence type="predicted"/>
<organism evidence="1 2">
    <name type="scientific">Leptospira bouyouniensis</name>
    <dbReference type="NCBI Taxonomy" id="2484911"/>
    <lineage>
        <taxon>Bacteria</taxon>
        <taxon>Pseudomonadati</taxon>
        <taxon>Spirochaetota</taxon>
        <taxon>Spirochaetia</taxon>
        <taxon>Leptospirales</taxon>
        <taxon>Leptospiraceae</taxon>
        <taxon>Leptospira</taxon>
    </lineage>
</organism>
<evidence type="ECO:0000313" key="2">
    <source>
        <dbReference type="Proteomes" id="UP000297617"/>
    </source>
</evidence>
<gene>
    <name evidence="1" type="ORF">EHQ10_19075</name>
</gene>
<sequence>MILGFNKQFVSKILSGEKIHTIRRDDKDRWKPGKIIHFSTGVRTKNYNQFAIGRCTYTLEIIINPAKERVFISKGSGLVYRGQGVLAFAKNDGFDSLDDFWKWFNQPFEGKLIHWDLFANGRSEI</sequence>
<evidence type="ECO:0000313" key="1">
    <source>
        <dbReference type="EMBL" id="TGK45552.1"/>
    </source>
</evidence>
<reference evidence="2" key="1">
    <citation type="journal article" date="2019" name="PLoS Negl. Trop. Dis.">
        <title>Revisiting the worldwide diversity of Leptospira species in the environment.</title>
        <authorList>
            <person name="Vincent A.T."/>
            <person name="Schiettekatte O."/>
            <person name="Bourhy P."/>
            <person name="Veyrier F.J."/>
            <person name="Picardeau M."/>
        </authorList>
    </citation>
    <scope>NUCLEOTIDE SEQUENCE [LARGE SCALE GENOMIC DNA]</scope>
    <source>
        <strain evidence="2">201800295</strain>
    </source>
</reference>
<comment type="caution">
    <text evidence="1">The sequence shown here is derived from an EMBL/GenBank/DDBJ whole genome shotgun (WGS) entry which is preliminary data.</text>
</comment>
<name>A0ABY2L274_9LEPT</name>
<dbReference type="EMBL" id="RQFD01000021">
    <property type="protein sequence ID" value="TGK45552.1"/>
    <property type="molecule type" value="Genomic_DNA"/>
</dbReference>
<dbReference type="Gene3D" id="2.30.130.30">
    <property type="entry name" value="Hypothetical protein"/>
    <property type="match status" value="1"/>
</dbReference>
<dbReference type="RefSeq" id="WP_135755086.1">
    <property type="nucleotide sequence ID" value="NZ_RQFD01000021.1"/>
</dbReference>